<accession>A0A512HVA9</accession>
<dbReference type="GO" id="GO:0005525">
    <property type="term" value="F:GTP binding"/>
    <property type="evidence" value="ECO:0007669"/>
    <property type="project" value="UniProtKB-KW"/>
</dbReference>
<evidence type="ECO:0000256" key="3">
    <source>
        <dbReference type="ARBA" id="ARBA00022741"/>
    </source>
</evidence>
<gene>
    <name evidence="5" type="primary">cofC</name>
    <name evidence="5" type="ORF">AFL01nite_17130</name>
</gene>
<evidence type="ECO:0000313" key="6">
    <source>
        <dbReference type="Proteomes" id="UP000321769"/>
    </source>
</evidence>
<dbReference type="AlphaFoldDB" id="A0A512HVA9"/>
<keyword evidence="1 5" id="KW-0808">Transferase</keyword>
<dbReference type="GO" id="GO:0043814">
    <property type="term" value="F:phospholactate guanylyltransferase activity"/>
    <property type="evidence" value="ECO:0007669"/>
    <property type="project" value="InterPro"/>
</dbReference>
<evidence type="ECO:0000256" key="4">
    <source>
        <dbReference type="ARBA" id="ARBA00023134"/>
    </source>
</evidence>
<dbReference type="NCBIfam" id="TIGR03552">
    <property type="entry name" value="F420_cofC"/>
    <property type="match status" value="1"/>
</dbReference>
<dbReference type="PANTHER" id="PTHR40392:SF1">
    <property type="entry name" value="2-PHOSPHO-L-LACTATE GUANYLYLTRANSFERASE"/>
    <property type="match status" value="1"/>
</dbReference>
<keyword evidence="2 5" id="KW-0548">Nucleotidyltransferase</keyword>
<proteinExistence type="predicted"/>
<organism evidence="5 6">
    <name type="scientific">Aeromicrobium flavum</name>
    <dbReference type="NCBI Taxonomy" id="416568"/>
    <lineage>
        <taxon>Bacteria</taxon>
        <taxon>Bacillati</taxon>
        <taxon>Actinomycetota</taxon>
        <taxon>Actinomycetes</taxon>
        <taxon>Propionibacteriales</taxon>
        <taxon>Nocardioidaceae</taxon>
        <taxon>Aeromicrobium</taxon>
    </lineage>
</organism>
<evidence type="ECO:0000256" key="2">
    <source>
        <dbReference type="ARBA" id="ARBA00022695"/>
    </source>
</evidence>
<comment type="caution">
    <text evidence="5">The sequence shown here is derived from an EMBL/GenBank/DDBJ whole genome shotgun (WGS) entry which is preliminary data.</text>
</comment>
<reference evidence="5 6" key="1">
    <citation type="submission" date="2019-07" db="EMBL/GenBank/DDBJ databases">
        <title>Whole genome shotgun sequence of Aeromicrobium flavum NBRC 107625.</title>
        <authorList>
            <person name="Hosoyama A."/>
            <person name="Uohara A."/>
            <person name="Ohji S."/>
            <person name="Ichikawa N."/>
        </authorList>
    </citation>
    <scope>NUCLEOTIDE SEQUENCE [LARGE SCALE GENOMIC DNA]</scope>
    <source>
        <strain evidence="5 6">NBRC 107625</strain>
    </source>
</reference>
<sequence>MRNRRRHAWTVVIPVKPATHGKSRLEIPGVDRVELARAIALDTIAAAAEVARVVVVTADPTIDLPGVEVVVEPAARGIAVAVADGLAVASTERRAVLLGDVPGLRPADLSDALALAEGTRLGAVPDEERHGTTLVTAREGDLPAAFGPDSWAKHQAAGFAELLVPASSTLRRDVDRADHLVGVLGPRTSAVLARVP</sequence>
<evidence type="ECO:0000256" key="1">
    <source>
        <dbReference type="ARBA" id="ARBA00022679"/>
    </source>
</evidence>
<keyword evidence="6" id="KW-1185">Reference proteome</keyword>
<protein>
    <submittedName>
        <fullName evidence="5">2-phospho-L-lactate guanylyltransferase</fullName>
    </submittedName>
</protein>
<dbReference type="RefSeq" id="WP_146827255.1">
    <property type="nucleotide sequence ID" value="NZ_BAAAYQ010000005.1"/>
</dbReference>
<dbReference type="Gene3D" id="3.90.550.10">
    <property type="entry name" value="Spore Coat Polysaccharide Biosynthesis Protein SpsA, Chain A"/>
    <property type="match status" value="1"/>
</dbReference>
<evidence type="ECO:0000313" key="5">
    <source>
        <dbReference type="EMBL" id="GEO89386.1"/>
    </source>
</evidence>
<dbReference type="EMBL" id="BJZQ01000006">
    <property type="protein sequence ID" value="GEO89386.1"/>
    <property type="molecule type" value="Genomic_DNA"/>
</dbReference>
<dbReference type="Proteomes" id="UP000321769">
    <property type="component" value="Unassembled WGS sequence"/>
</dbReference>
<name>A0A512HVA9_9ACTN</name>
<dbReference type="InterPro" id="IPR002835">
    <property type="entry name" value="CofC"/>
</dbReference>
<keyword evidence="4" id="KW-0342">GTP-binding</keyword>
<dbReference type="SUPFAM" id="SSF53448">
    <property type="entry name" value="Nucleotide-diphospho-sugar transferases"/>
    <property type="match status" value="1"/>
</dbReference>
<dbReference type="OrthoDB" id="9151145at2"/>
<dbReference type="Pfam" id="PF01983">
    <property type="entry name" value="CofC"/>
    <property type="match status" value="1"/>
</dbReference>
<dbReference type="PANTHER" id="PTHR40392">
    <property type="entry name" value="2-PHOSPHO-L-LACTATE GUANYLYLTRANSFERASE"/>
    <property type="match status" value="1"/>
</dbReference>
<keyword evidence="3" id="KW-0547">Nucleotide-binding</keyword>
<dbReference type="InterPro" id="IPR029044">
    <property type="entry name" value="Nucleotide-diphossugar_trans"/>
</dbReference>